<gene>
    <name evidence="1" type="ORF">CISIN_1g032334mg</name>
</gene>
<sequence>MTVYIEKLAIERRIYYDEVEGLIVEWLDTTSTLVLSLCAQKRSFKRGSPGNYKALEEVALVVRPNDLKEEHGMFGGSVNKCFTTDANAKRQCSGSSSNSGVDPGVFPLTIPLLSTIPVALNAIGGGDGPLEIGVRLYMSSYMR</sequence>
<name>A0A067DG76_CITSI</name>
<proteinExistence type="predicted"/>
<dbReference type="STRING" id="2711.A0A067DG76"/>
<dbReference type="AlphaFoldDB" id="A0A067DG76"/>
<evidence type="ECO:0000313" key="1">
    <source>
        <dbReference type="EMBL" id="KDO38027.1"/>
    </source>
</evidence>
<accession>A0A067DG76</accession>
<evidence type="ECO:0000313" key="2">
    <source>
        <dbReference type="Proteomes" id="UP000027120"/>
    </source>
</evidence>
<organism evidence="1 2">
    <name type="scientific">Citrus sinensis</name>
    <name type="common">Sweet orange</name>
    <name type="synonym">Citrus aurantium var. sinensis</name>
    <dbReference type="NCBI Taxonomy" id="2711"/>
    <lineage>
        <taxon>Eukaryota</taxon>
        <taxon>Viridiplantae</taxon>
        <taxon>Streptophyta</taxon>
        <taxon>Embryophyta</taxon>
        <taxon>Tracheophyta</taxon>
        <taxon>Spermatophyta</taxon>
        <taxon>Magnoliopsida</taxon>
        <taxon>eudicotyledons</taxon>
        <taxon>Gunneridae</taxon>
        <taxon>Pentapetalae</taxon>
        <taxon>rosids</taxon>
        <taxon>malvids</taxon>
        <taxon>Sapindales</taxon>
        <taxon>Rutaceae</taxon>
        <taxon>Aurantioideae</taxon>
        <taxon>Citrus</taxon>
    </lineage>
</organism>
<dbReference type="Proteomes" id="UP000027120">
    <property type="component" value="Unassembled WGS sequence"/>
</dbReference>
<keyword evidence="2" id="KW-1185">Reference proteome</keyword>
<dbReference type="EMBL" id="KK788976">
    <property type="protein sequence ID" value="KDO38027.1"/>
    <property type="molecule type" value="Genomic_DNA"/>
</dbReference>
<protein>
    <submittedName>
        <fullName evidence="1">Uncharacterized protein</fullName>
    </submittedName>
</protein>
<reference evidence="1 2" key="1">
    <citation type="submission" date="2014-04" db="EMBL/GenBank/DDBJ databases">
        <authorList>
            <consortium name="International Citrus Genome Consortium"/>
            <person name="Gmitter F."/>
            <person name="Chen C."/>
            <person name="Farmerie W."/>
            <person name="Harkins T."/>
            <person name="Desany B."/>
            <person name="Mohiuddin M."/>
            <person name="Kodira C."/>
            <person name="Borodovsky M."/>
            <person name="Lomsadze A."/>
            <person name="Burns P."/>
            <person name="Jenkins J."/>
            <person name="Prochnik S."/>
            <person name="Shu S."/>
            <person name="Chapman J."/>
            <person name="Pitluck S."/>
            <person name="Schmutz J."/>
            <person name="Rokhsar D."/>
        </authorList>
    </citation>
    <scope>NUCLEOTIDE SEQUENCE</scope>
</reference>